<feature type="region of interest" description="Disordered" evidence="8">
    <location>
        <begin position="1258"/>
        <end position="1298"/>
    </location>
</feature>
<dbReference type="PANTHER" id="PTHR14222:SF1">
    <property type="entry name" value="CONDENSIN-2 COMPLEX SUBUNIT D3"/>
    <property type="match status" value="1"/>
</dbReference>
<feature type="region of interest" description="Disordered" evidence="8">
    <location>
        <begin position="1362"/>
        <end position="1408"/>
    </location>
</feature>
<dbReference type="GO" id="GO:0005634">
    <property type="term" value="C:nucleus"/>
    <property type="evidence" value="ECO:0007669"/>
    <property type="project" value="UniProtKB-SubCell"/>
</dbReference>
<feature type="compositionally biased region" description="Basic residues" evidence="8">
    <location>
        <begin position="1482"/>
        <end position="1493"/>
    </location>
</feature>
<comment type="subcellular location">
    <subcellularLocation>
        <location evidence="1 7">Nucleus</location>
    </subcellularLocation>
</comment>
<dbReference type="Pfam" id="PF12717">
    <property type="entry name" value="Cnd1"/>
    <property type="match status" value="1"/>
</dbReference>
<evidence type="ECO:0000256" key="4">
    <source>
        <dbReference type="ARBA" id="ARBA00023067"/>
    </source>
</evidence>
<dbReference type="SUPFAM" id="SSF48371">
    <property type="entry name" value="ARM repeat"/>
    <property type="match status" value="1"/>
</dbReference>
<dbReference type="InterPro" id="IPR032682">
    <property type="entry name" value="Cnd1_C"/>
</dbReference>
<reference evidence="10" key="1">
    <citation type="submission" date="2021-06" db="EMBL/GenBank/DDBJ databases">
        <authorList>
            <consortium name="Wellcome Sanger Institute Data Sharing"/>
        </authorList>
    </citation>
    <scope>NUCLEOTIDE SEQUENCE [LARGE SCALE GENOMIC DNA]</scope>
</reference>
<keyword evidence="5 7" id="KW-0539">Nucleus</keyword>
<keyword evidence="4 7" id="KW-0226">DNA condensation</keyword>
<dbReference type="PIRSF" id="PIRSF036508">
    <property type="entry name" value="Condns_HCP-6"/>
    <property type="match status" value="1"/>
</dbReference>
<name>A0A8C4TJZ5_ERPCA</name>
<feature type="compositionally biased region" description="Polar residues" evidence="8">
    <location>
        <begin position="1437"/>
        <end position="1446"/>
    </location>
</feature>
<evidence type="ECO:0000256" key="2">
    <source>
        <dbReference type="ARBA" id="ARBA00022618"/>
    </source>
</evidence>
<dbReference type="Ensembl" id="ENSECRT00000032239.1">
    <property type="protein sequence ID" value="ENSECRP00000031570.1"/>
    <property type="gene ID" value="ENSECRG00000021381.1"/>
</dbReference>
<evidence type="ECO:0000256" key="5">
    <source>
        <dbReference type="ARBA" id="ARBA00023242"/>
    </source>
</evidence>
<gene>
    <name evidence="10" type="primary">NCAPD3</name>
    <name evidence="10" type="synonym">ncapd3</name>
</gene>
<dbReference type="FunFam" id="1.25.10.10:FF:000345">
    <property type="entry name" value="Condensin-2 complex subunit D3"/>
    <property type="match status" value="1"/>
</dbReference>
<dbReference type="OrthoDB" id="10263978at2759"/>
<evidence type="ECO:0000313" key="11">
    <source>
        <dbReference type="Proteomes" id="UP000694620"/>
    </source>
</evidence>
<keyword evidence="2 7" id="KW-0132">Cell division</keyword>
<dbReference type="InterPro" id="IPR026971">
    <property type="entry name" value="CND1/NCAPD3"/>
</dbReference>
<feature type="compositionally biased region" description="Acidic residues" evidence="8">
    <location>
        <begin position="182"/>
        <end position="193"/>
    </location>
</feature>
<evidence type="ECO:0000259" key="9">
    <source>
        <dbReference type="Pfam" id="PF12717"/>
    </source>
</evidence>
<comment type="subunit">
    <text evidence="7">Component of the condensin-2 complex.</text>
</comment>
<evidence type="ECO:0000256" key="8">
    <source>
        <dbReference type="SAM" id="MobiDB-lite"/>
    </source>
</evidence>
<feature type="compositionally biased region" description="Low complexity" evidence="8">
    <location>
        <begin position="1272"/>
        <end position="1288"/>
    </location>
</feature>
<evidence type="ECO:0000256" key="6">
    <source>
        <dbReference type="ARBA" id="ARBA00023306"/>
    </source>
</evidence>
<organism evidence="10 11">
    <name type="scientific">Erpetoichthys calabaricus</name>
    <name type="common">Rope fish</name>
    <name type="synonym">Calamoichthys calabaricus</name>
    <dbReference type="NCBI Taxonomy" id="27687"/>
    <lineage>
        <taxon>Eukaryota</taxon>
        <taxon>Metazoa</taxon>
        <taxon>Chordata</taxon>
        <taxon>Craniata</taxon>
        <taxon>Vertebrata</taxon>
        <taxon>Euteleostomi</taxon>
        <taxon>Actinopterygii</taxon>
        <taxon>Polypteriformes</taxon>
        <taxon>Polypteridae</taxon>
        <taxon>Erpetoichthys</taxon>
    </lineage>
</organism>
<evidence type="ECO:0000256" key="1">
    <source>
        <dbReference type="ARBA" id="ARBA00004123"/>
    </source>
</evidence>
<accession>A0A8C4TJZ5</accession>
<dbReference type="GO" id="GO:0051301">
    <property type="term" value="P:cell division"/>
    <property type="evidence" value="ECO:0007669"/>
    <property type="project" value="UniProtKB-UniRule"/>
</dbReference>
<proteinExistence type="predicted"/>
<dbReference type="InterPro" id="IPR011989">
    <property type="entry name" value="ARM-like"/>
</dbReference>
<feature type="domain" description="Condensin complex subunit 1 C-terminal" evidence="9">
    <location>
        <begin position="952"/>
        <end position="1119"/>
    </location>
</feature>
<feature type="compositionally biased region" description="Low complexity" evidence="8">
    <location>
        <begin position="1393"/>
        <end position="1404"/>
    </location>
</feature>
<dbReference type="Proteomes" id="UP000694620">
    <property type="component" value="Chromosome 9"/>
</dbReference>
<dbReference type="GO" id="GO:0010032">
    <property type="term" value="P:meiotic chromosome condensation"/>
    <property type="evidence" value="ECO:0007669"/>
    <property type="project" value="TreeGrafter"/>
</dbReference>
<evidence type="ECO:0000313" key="10">
    <source>
        <dbReference type="Ensembl" id="ENSECRP00000031570.1"/>
    </source>
</evidence>
<reference evidence="10" key="2">
    <citation type="submission" date="2025-08" db="UniProtKB">
        <authorList>
            <consortium name="Ensembl"/>
        </authorList>
    </citation>
    <scope>IDENTIFICATION</scope>
</reference>
<sequence>MELLENFTLLKINELSNVWVDTIWELDFTETEPLDPLLEAQITEGGLEVFRNIYNGLLPFSTDNVASTESIWTLFTKNNIQSNALVALLYHFVQLVQKSSCSVEQRQYAMNAAGLYFLLLEVPGSVANRIFHPIMFDKCLDTLKKSWPQENVSRGKRKKDTVKSSQNKIKGRKRTKPRQEEMEIEEESEDEDQQGNVCFSPNDLLKIREEIFLLLKTFLRLLSKLSLKDKPQCIQHCLQILIEVTHYEPVISQLAFFADPDVNKMKALPELCYHGLRVLCSSMHGEGDRTVRRVFHQMLYVILMMSGGDGGSPSLLAITQNVVSAREQAVKFVSHMAKEMKENIIPVMRILLQHICTKVADKAEYRTYAAQALAKLLCELPSANYASFIEWLYNFSHNTKSQYRVFALDASMALLEHPELEMNETVDPEHARFLQHKFLIEEIIFRRCSDKAPVVRSRALTCFAQCLEHIASVSVEGFQDVFQKSSAKSMTDGAFSTIFPENSEASSTAAHQQQKSMGVFKSVELTKRTEAHIFDAMEVMDILRVRARDEKVNVRKSALQVLTNILKFGIVSCCPEDLSILQDRCRDPAVSVRKQALLCLTDLLLTHSTNSVVQKAWLSGVVPVVLDSETSVQEKALECLEQLVLQHIRNYSIQFENDPHQKLAWDLLSLLSGENQDLCRYLSKAFAIWSKKERFSSSFINSLISHTETDHSSAAWMLLAKVAGSAPKLNYGKILEAWDDIVSEKEVLSSTTCHILCVIGHIAKHLNDDTKSRLIDDIKKCILSFRAPLVVISAAVDSLHRLGKSESSEETQTFLNDHCGEIISVCSSYLSSIILCEDGVEHIDEDLVVSHLFTLGEAALLCPAKVDKRIFLLVQSILASNVNLDADASVDTEEGIPASQPLSQFKTSSMPTTVRAHAFITLGKLCLQHEELAKKCIPALARELEVCEEIPIRNNVIIVMCDLCVRYTSMVDRYIPNVSVNLKDNDPFIRKQTLIMLTNLLQEEFVKWKGSLFFRFVSVLVDPDPSIASLGEFCLVHLLLKRNPIMFSQHFIECIFHFNNYEKHDKYNKFKQTQREKTMFSLQGAKNKERRMKIYKFLLEHFTDEQRFSITSKICHNVLACFVDGLLPLDSEGGDLLSDTFEVLGLKEIKLSVMRSKPGEDGQGDEDEMAMANAVMEVAQKKLISHVQKKNFIENVIPIIIVLKGMLEEKRIPALRDLMSYLREMMQDYRNEIQDFFTADKQLAAELEYDMKKYEEQLEKEGQQEEENVTSAPQPDTDATADTAAALPKTPPLPVQDSPAVLVPRDVCITPDSRCLLQQLENKSPHTLPRVLPQPLRVTALLSRARPKSLSTDAILNSARKMTESIKKQRSQSISAGGHIPYKENPDANEAGSLQDQSSSSQSSVHMRAISTPESTINNVTFGVGVSYICNSKSFSSVHGDGQSSGKSKKDILCLQSPDKPSPRPQQWNIESPLPQRQLTRSTRKKTPLRPTN</sequence>
<dbReference type="GeneTree" id="ENSGT00940000153566"/>
<keyword evidence="11" id="KW-1185">Reference proteome</keyword>
<reference evidence="10" key="3">
    <citation type="submission" date="2025-09" db="UniProtKB">
        <authorList>
            <consortium name="Ensembl"/>
        </authorList>
    </citation>
    <scope>IDENTIFICATION</scope>
</reference>
<dbReference type="InterPro" id="IPR012371">
    <property type="entry name" value="NCAPD3"/>
</dbReference>
<dbReference type="GO" id="GO:0042393">
    <property type="term" value="F:histone binding"/>
    <property type="evidence" value="ECO:0007669"/>
    <property type="project" value="TreeGrafter"/>
</dbReference>
<dbReference type="GO" id="GO:0007076">
    <property type="term" value="P:mitotic chromosome condensation"/>
    <property type="evidence" value="ECO:0007669"/>
    <property type="project" value="UniProtKB-UniRule"/>
</dbReference>
<comment type="function">
    <text evidence="7">Regulatory subunit of the condensin-2 complex, a complex which establishes mitotic chromosome architecture and is involved in physical rigidity of the chromatid axis.</text>
</comment>
<feature type="compositionally biased region" description="Polar residues" evidence="8">
    <location>
        <begin position="1465"/>
        <end position="1481"/>
    </location>
</feature>
<dbReference type="CTD" id="23310"/>
<dbReference type="InterPro" id="IPR016024">
    <property type="entry name" value="ARM-type_fold"/>
</dbReference>
<dbReference type="Gene3D" id="1.25.10.10">
    <property type="entry name" value="Leucine-rich Repeat Variant"/>
    <property type="match status" value="2"/>
</dbReference>
<evidence type="ECO:0000256" key="7">
    <source>
        <dbReference type="PIRNR" id="PIRNR036508"/>
    </source>
</evidence>
<feature type="region of interest" description="Disordered" evidence="8">
    <location>
        <begin position="1437"/>
        <end position="1493"/>
    </location>
</feature>
<dbReference type="PANTHER" id="PTHR14222">
    <property type="entry name" value="CONDENSIN"/>
    <property type="match status" value="1"/>
</dbReference>
<dbReference type="FunFam" id="1.25.10.10:FF:000613">
    <property type="entry name" value="Condensin-2 complex subunit D3"/>
    <property type="match status" value="1"/>
</dbReference>
<keyword evidence="6 7" id="KW-0131">Cell cycle</keyword>
<keyword evidence="3 7" id="KW-0498">Mitosis</keyword>
<dbReference type="GeneID" id="114658264"/>
<dbReference type="GO" id="GO:0000796">
    <property type="term" value="C:condensin complex"/>
    <property type="evidence" value="ECO:0007669"/>
    <property type="project" value="UniProtKB-UniRule"/>
</dbReference>
<dbReference type="RefSeq" id="XP_028666256.1">
    <property type="nucleotide sequence ID" value="XM_028810423.2"/>
</dbReference>
<protein>
    <recommendedName>
        <fullName evidence="7">Condensin-2 complex subunit D3</fullName>
    </recommendedName>
</protein>
<evidence type="ECO:0000256" key="3">
    <source>
        <dbReference type="ARBA" id="ARBA00022776"/>
    </source>
</evidence>
<dbReference type="GO" id="GO:0000779">
    <property type="term" value="C:condensed chromosome, centromeric region"/>
    <property type="evidence" value="ECO:0007669"/>
    <property type="project" value="UniProtKB-UniRule"/>
</dbReference>
<feature type="region of interest" description="Disordered" evidence="8">
    <location>
        <begin position="150"/>
        <end position="195"/>
    </location>
</feature>